<sequence>MNFPISLFPYLPTSPISSFPYPPIELLQIPKIISDEQHSYGIMDCCLS</sequence>
<dbReference type="EMBL" id="BBPA01000014">
    <property type="protein sequence ID" value="GAL91865.1"/>
    <property type="molecule type" value="Genomic_DNA"/>
</dbReference>
<gene>
    <name evidence="1" type="ORF">N44_00153</name>
</gene>
<comment type="caution">
    <text evidence="1">The sequence shown here is derived from an EMBL/GenBank/DDBJ whole genome shotgun (WGS) entry which is preliminary data.</text>
</comment>
<evidence type="ECO:0000313" key="2">
    <source>
        <dbReference type="Proteomes" id="UP000030321"/>
    </source>
</evidence>
<protein>
    <submittedName>
        <fullName evidence="1">Uncharacterized protein</fullName>
    </submittedName>
</protein>
<dbReference type="AlphaFoldDB" id="A0A0A1VQ53"/>
<name>A0A0A1VQ53_MICAE</name>
<reference evidence="2" key="1">
    <citation type="journal article" date="2015" name="Genome">
        <title>Whole Genome Sequence of the Non-Microcystin-Producing Microcystis aeruginosa Strain NIES-44.</title>
        <authorList>
            <person name="Okano K."/>
            <person name="Miyata N."/>
            <person name="Ozaki Y."/>
        </authorList>
    </citation>
    <scope>NUCLEOTIDE SEQUENCE [LARGE SCALE GENOMIC DNA]</scope>
    <source>
        <strain evidence="2">NIES-44</strain>
    </source>
</reference>
<evidence type="ECO:0000313" key="1">
    <source>
        <dbReference type="EMBL" id="GAL91865.1"/>
    </source>
</evidence>
<proteinExistence type="predicted"/>
<accession>A0A0A1VQ53</accession>
<dbReference type="Proteomes" id="UP000030321">
    <property type="component" value="Unassembled WGS sequence"/>
</dbReference>
<organism evidence="1 2">
    <name type="scientific">Microcystis aeruginosa NIES-44</name>
    <dbReference type="NCBI Taxonomy" id="449439"/>
    <lineage>
        <taxon>Bacteria</taxon>
        <taxon>Bacillati</taxon>
        <taxon>Cyanobacteriota</taxon>
        <taxon>Cyanophyceae</taxon>
        <taxon>Oscillatoriophycideae</taxon>
        <taxon>Chroococcales</taxon>
        <taxon>Microcystaceae</taxon>
        <taxon>Microcystis</taxon>
    </lineage>
</organism>